<evidence type="ECO:0000256" key="3">
    <source>
        <dbReference type="ARBA" id="ARBA00022989"/>
    </source>
</evidence>
<dbReference type="InterPro" id="IPR036259">
    <property type="entry name" value="MFS_trans_sf"/>
</dbReference>
<feature type="transmembrane region" description="Helical" evidence="5">
    <location>
        <begin position="54"/>
        <end position="74"/>
    </location>
</feature>
<feature type="domain" description="Major facilitator superfamily (MFS) profile" evidence="6">
    <location>
        <begin position="8"/>
        <end position="418"/>
    </location>
</feature>
<feature type="transmembrane region" description="Helical" evidence="5">
    <location>
        <begin position="12"/>
        <end position="34"/>
    </location>
</feature>
<evidence type="ECO:0000259" key="6">
    <source>
        <dbReference type="PROSITE" id="PS50850"/>
    </source>
</evidence>
<dbReference type="CDD" id="cd17325">
    <property type="entry name" value="MFS_MdtG_SLC18_like"/>
    <property type="match status" value="1"/>
</dbReference>
<feature type="transmembrane region" description="Helical" evidence="5">
    <location>
        <begin position="274"/>
        <end position="295"/>
    </location>
</feature>
<name>A0A847TSA0_HALVO</name>
<protein>
    <submittedName>
        <fullName evidence="7">MFS transporter</fullName>
    </submittedName>
</protein>
<dbReference type="GO" id="GO:0022857">
    <property type="term" value="F:transmembrane transporter activity"/>
    <property type="evidence" value="ECO:0007669"/>
    <property type="project" value="InterPro"/>
</dbReference>
<evidence type="ECO:0000256" key="1">
    <source>
        <dbReference type="ARBA" id="ARBA00004141"/>
    </source>
</evidence>
<dbReference type="PANTHER" id="PTHR23518:SF2">
    <property type="entry name" value="MAJOR FACILITATOR SUPERFAMILY TRANSPORTER"/>
    <property type="match status" value="1"/>
</dbReference>
<dbReference type="SUPFAM" id="SSF103473">
    <property type="entry name" value="MFS general substrate transporter"/>
    <property type="match status" value="2"/>
</dbReference>
<dbReference type="Pfam" id="PF07690">
    <property type="entry name" value="MFS_1"/>
    <property type="match status" value="2"/>
</dbReference>
<organism evidence="7 8">
    <name type="scientific">Haloferax volcanii</name>
    <name type="common">Halobacterium volcanii</name>
    <dbReference type="NCBI Taxonomy" id="2246"/>
    <lineage>
        <taxon>Archaea</taxon>
        <taxon>Methanobacteriati</taxon>
        <taxon>Methanobacteriota</taxon>
        <taxon>Stenosarchaea group</taxon>
        <taxon>Halobacteria</taxon>
        <taxon>Halobacteriales</taxon>
        <taxon>Haloferacaceae</taxon>
        <taxon>Haloferax</taxon>
    </lineage>
</organism>
<dbReference type="EMBL" id="WOWC01000001">
    <property type="protein sequence ID" value="NLV02200.1"/>
    <property type="molecule type" value="Genomic_DNA"/>
</dbReference>
<feature type="transmembrane region" description="Helical" evidence="5">
    <location>
        <begin position="392"/>
        <end position="411"/>
    </location>
</feature>
<gene>
    <name evidence="7" type="ORF">GOC85_06350</name>
</gene>
<feature type="transmembrane region" description="Helical" evidence="5">
    <location>
        <begin position="119"/>
        <end position="141"/>
    </location>
</feature>
<dbReference type="RefSeq" id="WP_004063626.1">
    <property type="nucleotide sequence ID" value="NZ_CP191799.1"/>
</dbReference>
<dbReference type="PANTHER" id="PTHR23518">
    <property type="entry name" value="C-METHYLTRANSFERASE"/>
    <property type="match status" value="1"/>
</dbReference>
<feature type="transmembrane region" description="Helical" evidence="5">
    <location>
        <begin position="242"/>
        <end position="262"/>
    </location>
</feature>
<evidence type="ECO:0000256" key="2">
    <source>
        <dbReference type="ARBA" id="ARBA00022692"/>
    </source>
</evidence>
<dbReference type="PROSITE" id="PS50850">
    <property type="entry name" value="MFS"/>
    <property type="match status" value="1"/>
</dbReference>
<evidence type="ECO:0000256" key="5">
    <source>
        <dbReference type="SAM" id="Phobius"/>
    </source>
</evidence>
<keyword evidence="3 5" id="KW-1133">Transmembrane helix</keyword>
<dbReference type="GeneID" id="301159227"/>
<feature type="transmembrane region" description="Helical" evidence="5">
    <location>
        <begin position="331"/>
        <end position="354"/>
    </location>
</feature>
<sequence length="434" mass="44477">MRPNLDTRILALALARMVDALANSFLVVVLPLYIGSQLVSMPSFVGTTLSLGVVEVPLSTELLIGVVLSLFGFLNSFSQPFTGSLSDRTGRRRVFLLTGLALVAVGSAGYLVFTDYGSILVMRALQGLGAAFTIPVTVALVNELSDEDERGGNFGLFNTFRLLGFGTGPLVAGGVVTAGPYSLAGVALSGFDAAFLVAVVGAAVSFVLIALLIEDPERTDSEAADDISISVRNPDGPGLDPVFALGVATVVMALSIAMYAPLANVINERLDQGTFLFSVQFGATVLANVVFQYPIGRLSDRYGRRPFLVGGFVLLLPTTLAQGFVQTPALMILARFLQGVAVAAVFAPSLALAGDIAKAGQSGSTLSLLTMGFGLGVAIGALFSGVLVGFGFAVPFVAATALGAVGLLLVYTQVGETVEVGGGGGGSPSPARGD</sequence>
<feature type="transmembrane region" description="Helical" evidence="5">
    <location>
        <begin position="162"/>
        <end position="181"/>
    </location>
</feature>
<feature type="transmembrane region" description="Helical" evidence="5">
    <location>
        <begin position="193"/>
        <end position="213"/>
    </location>
</feature>
<feature type="transmembrane region" description="Helical" evidence="5">
    <location>
        <begin position="307"/>
        <end position="325"/>
    </location>
</feature>
<dbReference type="Gene3D" id="1.20.1250.20">
    <property type="entry name" value="MFS general substrate transporter like domains"/>
    <property type="match status" value="2"/>
</dbReference>
<dbReference type="AlphaFoldDB" id="A0A847TSA0"/>
<dbReference type="InterPro" id="IPR020846">
    <property type="entry name" value="MFS_dom"/>
</dbReference>
<proteinExistence type="predicted"/>
<feature type="transmembrane region" description="Helical" evidence="5">
    <location>
        <begin position="366"/>
        <end position="386"/>
    </location>
</feature>
<evidence type="ECO:0000313" key="7">
    <source>
        <dbReference type="EMBL" id="NLV02200.1"/>
    </source>
</evidence>
<feature type="transmembrane region" description="Helical" evidence="5">
    <location>
        <begin position="94"/>
        <end position="113"/>
    </location>
</feature>
<evidence type="ECO:0000256" key="4">
    <source>
        <dbReference type="ARBA" id="ARBA00023136"/>
    </source>
</evidence>
<accession>A0A847TSA0</accession>
<dbReference type="PROSITE" id="PS00216">
    <property type="entry name" value="SUGAR_TRANSPORT_1"/>
    <property type="match status" value="1"/>
</dbReference>
<dbReference type="InterPro" id="IPR005829">
    <property type="entry name" value="Sugar_transporter_CS"/>
</dbReference>
<reference evidence="7" key="1">
    <citation type="submission" date="2019-12" db="EMBL/GenBank/DDBJ databases">
        <title>Haloferax alexandrinus strain pws11.</title>
        <authorList>
            <person name="Verma D.K."/>
            <person name="Gopal K."/>
            <person name="Prasad E.S."/>
        </authorList>
    </citation>
    <scope>NUCLEOTIDE SEQUENCE</scope>
    <source>
        <strain evidence="7">Pws11</strain>
    </source>
</reference>
<dbReference type="Proteomes" id="UP000619835">
    <property type="component" value="Unassembled WGS sequence"/>
</dbReference>
<evidence type="ECO:0000313" key="8">
    <source>
        <dbReference type="Proteomes" id="UP000619835"/>
    </source>
</evidence>
<comment type="subcellular location">
    <subcellularLocation>
        <location evidence="1">Membrane</location>
        <topology evidence="1">Multi-pass membrane protein</topology>
    </subcellularLocation>
</comment>
<comment type="caution">
    <text evidence="7">The sequence shown here is derived from an EMBL/GenBank/DDBJ whole genome shotgun (WGS) entry which is preliminary data.</text>
</comment>
<keyword evidence="4 5" id="KW-0472">Membrane</keyword>
<keyword evidence="2 5" id="KW-0812">Transmembrane</keyword>
<dbReference type="InterPro" id="IPR011701">
    <property type="entry name" value="MFS"/>
</dbReference>
<dbReference type="GO" id="GO:0016020">
    <property type="term" value="C:membrane"/>
    <property type="evidence" value="ECO:0007669"/>
    <property type="project" value="UniProtKB-SubCell"/>
</dbReference>